<reference evidence="1 2" key="1">
    <citation type="submission" date="2022-02" db="EMBL/GenBank/DDBJ databases">
        <title>Description of Brenneria tiliae sp. nov. isolated from symptomatic Tilia x moltkei and Tilia x europaea trees in the UK.</title>
        <authorList>
            <person name="Kile H."/>
        </authorList>
    </citation>
    <scope>NUCLEOTIDE SEQUENCE [LARGE SCALE GENOMIC DNA]</scope>
    <source>
        <strain evidence="1 2">MC1SB4.1</strain>
    </source>
</reference>
<sequence length="15" mass="1890">MTNTPFFFVFFFTFP</sequence>
<proteinExistence type="predicted"/>
<evidence type="ECO:0000313" key="2">
    <source>
        <dbReference type="Proteomes" id="UP001203069"/>
    </source>
</evidence>
<evidence type="ECO:0000313" key="1">
    <source>
        <dbReference type="EMBL" id="MCL2891280.1"/>
    </source>
</evidence>
<protein>
    <submittedName>
        <fullName evidence="1">Uncharacterized protein</fullName>
    </submittedName>
</protein>
<dbReference type="EMBL" id="JAKPBZ010000097">
    <property type="protein sequence ID" value="MCL2891280.1"/>
    <property type="molecule type" value="Genomic_DNA"/>
</dbReference>
<organism evidence="1 2">
    <name type="scientific">Brenneria tiliae</name>
    <dbReference type="NCBI Taxonomy" id="2914984"/>
    <lineage>
        <taxon>Bacteria</taxon>
        <taxon>Pseudomonadati</taxon>
        <taxon>Pseudomonadota</taxon>
        <taxon>Gammaproteobacteria</taxon>
        <taxon>Enterobacterales</taxon>
        <taxon>Pectobacteriaceae</taxon>
        <taxon>Brenneria</taxon>
    </lineage>
</organism>
<keyword evidence="2" id="KW-1185">Reference proteome</keyword>
<gene>
    <name evidence="1" type="ORF">MFP26_00915</name>
</gene>
<dbReference type="Proteomes" id="UP001203069">
    <property type="component" value="Unassembled WGS sequence"/>
</dbReference>
<name>A0ABT0MN66_9GAMM</name>
<accession>A0ABT0MN66</accession>
<dbReference type="RefSeq" id="WP_210417076.1">
    <property type="nucleotide sequence ID" value="NZ_JAKPBZ010000097.1"/>
</dbReference>
<comment type="caution">
    <text evidence="1">The sequence shown here is derived from an EMBL/GenBank/DDBJ whole genome shotgun (WGS) entry which is preliminary data.</text>
</comment>